<evidence type="ECO:0000256" key="1">
    <source>
        <dbReference type="SAM" id="MobiDB-lite"/>
    </source>
</evidence>
<organism evidence="2 3">
    <name type="scientific">Eimeria praecox</name>
    <dbReference type="NCBI Taxonomy" id="51316"/>
    <lineage>
        <taxon>Eukaryota</taxon>
        <taxon>Sar</taxon>
        <taxon>Alveolata</taxon>
        <taxon>Apicomplexa</taxon>
        <taxon>Conoidasida</taxon>
        <taxon>Coccidia</taxon>
        <taxon>Eucoccidiorida</taxon>
        <taxon>Eimeriorina</taxon>
        <taxon>Eimeriidae</taxon>
        <taxon>Eimeria</taxon>
    </lineage>
</organism>
<sequence>MSVQRSSFVPPPPLAREKGNNMQPFLMLIEQRFTKMALPQELCGDELGEYLDEEPLQCWMDLKQSGRDMTDWALIKQELIRCFCKEDRATLIHQMTANKWEGDYSTYTANFNRIVARGSKLPAEDLVGYFLTNIPAELRWAVTQREMVCYQCKDKRHMVKNCPTGDPTSSKSGQTSRNCGVATEPNAISVSPRWAEKVIHKEQGAPADNQGPTACQKQSAERKSAAEAPAGNGVEKRSTDNSRDVNVGVSIEGRQSVTNVELPPWWRELVADEGSKVEGMLCSEGVLAVLPVEVVGHSFEALLDTVASHSFSNPRLVEALHLKVWKLSDVCVLTIAGGAQLRIDRTVKSLTVWCGKECFTGDYLVGPVPCDIVLGLDWLTRHKVSWYFQSD</sequence>
<feature type="region of interest" description="Disordered" evidence="1">
    <location>
        <begin position="161"/>
        <end position="185"/>
    </location>
</feature>
<dbReference type="Pfam" id="PF08284">
    <property type="entry name" value="RVP_2"/>
    <property type="match status" value="1"/>
</dbReference>
<keyword evidence="3" id="KW-1185">Reference proteome</keyword>
<feature type="compositionally biased region" description="Basic and acidic residues" evidence="1">
    <location>
        <begin position="234"/>
        <end position="243"/>
    </location>
</feature>
<evidence type="ECO:0000313" key="3">
    <source>
        <dbReference type="Proteomes" id="UP000018201"/>
    </source>
</evidence>
<name>U6GJK2_9EIME</name>
<reference evidence="2" key="1">
    <citation type="submission" date="2013-10" db="EMBL/GenBank/DDBJ databases">
        <title>Genomic analysis of the causative agents of coccidiosis in chickens.</title>
        <authorList>
            <person name="Reid A.J."/>
            <person name="Blake D."/>
            <person name="Billington K."/>
            <person name="Browne H."/>
            <person name="Dunn M."/>
            <person name="Hung S."/>
            <person name="Kawahara F."/>
            <person name="Miranda-Saavedra D."/>
            <person name="Mourier T."/>
            <person name="Nagra H."/>
            <person name="Otto T.D."/>
            <person name="Rawlings N."/>
            <person name="Sanchez A."/>
            <person name="Sanders M."/>
            <person name="Subramaniam C."/>
            <person name="Tay Y."/>
            <person name="Dear P."/>
            <person name="Doerig C."/>
            <person name="Gruber A."/>
            <person name="Parkinson J."/>
            <person name="Shirley M."/>
            <person name="Wan K.L."/>
            <person name="Berriman M."/>
            <person name="Tomley F."/>
            <person name="Pain A."/>
        </authorList>
    </citation>
    <scope>NUCLEOTIDE SEQUENCE [LARGE SCALE GENOMIC DNA]</scope>
    <source>
        <strain evidence="2">Houghton</strain>
    </source>
</reference>
<dbReference type="OrthoDB" id="345629at2759"/>
<reference evidence="2" key="2">
    <citation type="submission" date="2013-10" db="EMBL/GenBank/DDBJ databases">
        <authorList>
            <person name="Aslett M."/>
        </authorList>
    </citation>
    <scope>NUCLEOTIDE SEQUENCE [LARGE SCALE GENOMIC DNA]</scope>
    <source>
        <strain evidence="2">Houghton</strain>
    </source>
</reference>
<dbReference type="Proteomes" id="UP000018201">
    <property type="component" value="Unassembled WGS sequence"/>
</dbReference>
<gene>
    <name evidence="2" type="ORF">EPH_0034350</name>
</gene>
<dbReference type="EMBL" id="HG691828">
    <property type="protein sequence ID" value="CDI80340.1"/>
    <property type="molecule type" value="Genomic_DNA"/>
</dbReference>
<evidence type="ECO:0000313" key="2">
    <source>
        <dbReference type="EMBL" id="CDI80340.1"/>
    </source>
</evidence>
<dbReference type="InterPro" id="IPR021109">
    <property type="entry name" value="Peptidase_aspartic_dom_sf"/>
</dbReference>
<dbReference type="VEuPathDB" id="ToxoDB:EPH_0034350"/>
<evidence type="ECO:0008006" key="4">
    <source>
        <dbReference type="Google" id="ProtNLM"/>
    </source>
</evidence>
<feature type="region of interest" description="Disordered" evidence="1">
    <location>
        <begin position="202"/>
        <end position="245"/>
    </location>
</feature>
<dbReference type="CDD" id="cd00303">
    <property type="entry name" value="retropepsin_like"/>
    <property type="match status" value="1"/>
</dbReference>
<feature type="compositionally biased region" description="Polar residues" evidence="1">
    <location>
        <begin position="166"/>
        <end position="178"/>
    </location>
</feature>
<dbReference type="Gene3D" id="2.40.70.10">
    <property type="entry name" value="Acid Proteases"/>
    <property type="match status" value="1"/>
</dbReference>
<protein>
    <recommendedName>
        <fullName evidence="4">CCHC-type domain-containing protein</fullName>
    </recommendedName>
</protein>
<dbReference type="AlphaFoldDB" id="U6GJK2"/>
<proteinExistence type="predicted"/>
<dbReference type="SUPFAM" id="SSF50630">
    <property type="entry name" value="Acid proteases"/>
    <property type="match status" value="1"/>
</dbReference>
<accession>U6GJK2</accession>